<keyword evidence="2" id="KW-1133">Transmembrane helix</keyword>
<feature type="compositionally biased region" description="Low complexity" evidence="1">
    <location>
        <begin position="133"/>
        <end position="172"/>
    </location>
</feature>
<dbReference type="EMBL" id="UOEI01000365">
    <property type="protein sequence ID" value="VAW03403.1"/>
    <property type="molecule type" value="Genomic_DNA"/>
</dbReference>
<name>A0A3B0SGY1_9ZZZZ</name>
<sequence length="307" mass="31948">MLGQMILAVLLVGVALPAFGADDAPGTRIEITQVAVQAEADMQTVLNRFTYEAIQASTLEELETVRDRAHSDIAVIRDTAFGDVDALLSLFPDELTSDAADARQRIDSAARSAHDEIDDLTGQVAPSLPPAPTTTTTTTTVPRTTTTTDPTPTTTTVPRTTTTTDPTPTTTNVAVTTTTTTMTAPPTSPAPPDPPPDIGEAVVYALTPPPQLETPTDELPSVTAALRSESGLVTGAFVATMSVVMPPSVATAVMSVPIVIEILIGTVFSSVRALVVPILVLIVVGGALAWREAGLSVHRRGAPQPPM</sequence>
<gene>
    <name evidence="3" type="ORF">MNBD_ACTINO01-685</name>
</gene>
<feature type="region of interest" description="Disordered" evidence="1">
    <location>
        <begin position="121"/>
        <end position="172"/>
    </location>
</feature>
<keyword evidence="2" id="KW-0812">Transmembrane</keyword>
<reference evidence="3" key="1">
    <citation type="submission" date="2018-06" db="EMBL/GenBank/DDBJ databases">
        <authorList>
            <person name="Zhirakovskaya E."/>
        </authorList>
    </citation>
    <scope>NUCLEOTIDE SEQUENCE</scope>
</reference>
<protein>
    <submittedName>
        <fullName evidence="3">Uncharacterized protein</fullName>
    </submittedName>
</protein>
<evidence type="ECO:0000256" key="1">
    <source>
        <dbReference type="SAM" id="MobiDB-lite"/>
    </source>
</evidence>
<evidence type="ECO:0000313" key="3">
    <source>
        <dbReference type="EMBL" id="VAW03403.1"/>
    </source>
</evidence>
<evidence type="ECO:0000256" key="2">
    <source>
        <dbReference type="SAM" id="Phobius"/>
    </source>
</evidence>
<accession>A0A3B0SGY1</accession>
<dbReference type="AlphaFoldDB" id="A0A3B0SGY1"/>
<proteinExistence type="predicted"/>
<organism evidence="3">
    <name type="scientific">hydrothermal vent metagenome</name>
    <dbReference type="NCBI Taxonomy" id="652676"/>
    <lineage>
        <taxon>unclassified sequences</taxon>
        <taxon>metagenomes</taxon>
        <taxon>ecological metagenomes</taxon>
    </lineage>
</organism>
<keyword evidence="2" id="KW-0472">Membrane</keyword>
<feature type="transmembrane region" description="Helical" evidence="2">
    <location>
        <begin position="262"/>
        <end position="290"/>
    </location>
</feature>